<keyword evidence="2" id="KW-1133">Transmembrane helix</keyword>
<feature type="transmembrane region" description="Helical" evidence="2">
    <location>
        <begin position="53"/>
        <end position="73"/>
    </location>
</feature>
<proteinExistence type="predicted"/>
<protein>
    <submittedName>
        <fullName evidence="3">Uncharacterized protein</fullName>
    </submittedName>
</protein>
<evidence type="ECO:0000313" key="4">
    <source>
        <dbReference type="Proteomes" id="UP000218231"/>
    </source>
</evidence>
<organism evidence="3 4">
    <name type="scientific">Diploscapter pachys</name>
    <dbReference type="NCBI Taxonomy" id="2018661"/>
    <lineage>
        <taxon>Eukaryota</taxon>
        <taxon>Metazoa</taxon>
        <taxon>Ecdysozoa</taxon>
        <taxon>Nematoda</taxon>
        <taxon>Chromadorea</taxon>
        <taxon>Rhabditida</taxon>
        <taxon>Rhabditina</taxon>
        <taxon>Rhabditomorpha</taxon>
        <taxon>Rhabditoidea</taxon>
        <taxon>Rhabditidae</taxon>
        <taxon>Diploscapter</taxon>
    </lineage>
</organism>
<accession>A0A2A2KHP8</accession>
<name>A0A2A2KHP8_9BILA</name>
<feature type="compositionally biased region" description="Polar residues" evidence="1">
    <location>
        <begin position="288"/>
        <end position="297"/>
    </location>
</feature>
<reference evidence="3 4" key="1">
    <citation type="journal article" date="2017" name="Curr. Biol.">
        <title>Genome architecture and evolution of a unichromosomal asexual nematode.</title>
        <authorList>
            <person name="Fradin H."/>
            <person name="Zegar C."/>
            <person name="Gutwein M."/>
            <person name="Lucas J."/>
            <person name="Kovtun M."/>
            <person name="Corcoran D."/>
            <person name="Baugh L.R."/>
            <person name="Kiontke K."/>
            <person name="Gunsalus K."/>
            <person name="Fitch D.H."/>
            <person name="Piano F."/>
        </authorList>
    </citation>
    <scope>NUCLEOTIDE SEQUENCE [LARGE SCALE GENOMIC DNA]</scope>
    <source>
        <strain evidence="3">PF1309</strain>
    </source>
</reference>
<feature type="region of interest" description="Disordered" evidence="1">
    <location>
        <begin position="288"/>
        <end position="314"/>
    </location>
</feature>
<sequence length="465" mass="52896">MFIRNGVIEEIDHESLAIQLYSKSEKSRFSIFLGLLFSAFLGLLYLLESRLPLFLGIFSIALTIPLLHLPIWLMSQMLCQILPICRTAKKSLQERQAVMFGIGISQSSTQSSLALKINRLFSSIIESFNRFSENLTARNEEEKQRLMVNFYTAELKHLLESPSDSEKDSNVLLDLLVLQVSESARLLLLNLKLSPISGIFQNSSQIWQAYKGFHKDLKQVKEITKLCSTLDGLKSLQKPSPRKAEKSDSKAKLVIGLQEISEGILDNRLTDEEIAEKLRKILSFLTTPKDSEGPTSTDDVKLADSESNDVENEERIYSKPREIVDQVFEGFAVIENSTQKVADFEDDYFSANKRPDPMMMSELKSALKGRAEDMKSREKKALAEFYKVDVEMIDQMLKDEETKNLKEEFEANEKEMEDSKEEEEIRQVTRIAPNPADMLAAMAKFNLPQQEILGDESSDDEIYGT</sequence>
<evidence type="ECO:0000313" key="3">
    <source>
        <dbReference type="EMBL" id="PAV73398.1"/>
    </source>
</evidence>
<dbReference type="Proteomes" id="UP000218231">
    <property type="component" value="Unassembled WGS sequence"/>
</dbReference>
<evidence type="ECO:0000256" key="2">
    <source>
        <dbReference type="SAM" id="Phobius"/>
    </source>
</evidence>
<keyword evidence="2" id="KW-0812">Transmembrane</keyword>
<keyword evidence="2" id="KW-0472">Membrane</keyword>
<comment type="caution">
    <text evidence="3">The sequence shown here is derived from an EMBL/GenBank/DDBJ whole genome shotgun (WGS) entry which is preliminary data.</text>
</comment>
<feature type="transmembrane region" description="Helical" evidence="2">
    <location>
        <begin position="29"/>
        <end position="47"/>
    </location>
</feature>
<dbReference type="AlphaFoldDB" id="A0A2A2KHP8"/>
<keyword evidence="4" id="KW-1185">Reference proteome</keyword>
<evidence type="ECO:0000256" key="1">
    <source>
        <dbReference type="SAM" id="MobiDB-lite"/>
    </source>
</evidence>
<gene>
    <name evidence="3" type="ORF">WR25_19161</name>
</gene>
<dbReference type="EMBL" id="LIAE01008608">
    <property type="protein sequence ID" value="PAV73398.1"/>
    <property type="molecule type" value="Genomic_DNA"/>
</dbReference>